<organism evidence="2 3">
    <name type="scientific">Mucilaginibacter jinjuensis</name>
    <dbReference type="NCBI Taxonomy" id="1176721"/>
    <lineage>
        <taxon>Bacteria</taxon>
        <taxon>Pseudomonadati</taxon>
        <taxon>Bacteroidota</taxon>
        <taxon>Sphingobacteriia</taxon>
        <taxon>Sphingobacteriales</taxon>
        <taxon>Sphingobacteriaceae</taxon>
        <taxon>Mucilaginibacter</taxon>
    </lineage>
</organism>
<protein>
    <submittedName>
        <fullName evidence="2">Transposase</fullName>
    </submittedName>
</protein>
<dbReference type="EMBL" id="CP117167">
    <property type="protein sequence ID" value="WCT11632.1"/>
    <property type="molecule type" value="Genomic_DNA"/>
</dbReference>
<dbReference type="PANTHER" id="PTHR36966">
    <property type="entry name" value="REP-ASSOCIATED TYROSINE TRANSPOSASE"/>
    <property type="match status" value="1"/>
</dbReference>
<dbReference type="Pfam" id="PF01797">
    <property type="entry name" value="Y1_Tnp"/>
    <property type="match status" value="1"/>
</dbReference>
<accession>A0ABY7T8U6</accession>
<dbReference type="Gene3D" id="3.30.70.1290">
    <property type="entry name" value="Transposase IS200-like"/>
    <property type="match status" value="1"/>
</dbReference>
<dbReference type="InterPro" id="IPR036515">
    <property type="entry name" value="Transposase_17_sf"/>
</dbReference>
<dbReference type="SUPFAM" id="SSF143422">
    <property type="entry name" value="Transposase IS200-like"/>
    <property type="match status" value="1"/>
</dbReference>
<gene>
    <name evidence="2" type="ORF">PQO05_23135</name>
</gene>
<keyword evidence="3" id="KW-1185">Reference proteome</keyword>
<dbReference type="RefSeq" id="WP_273629821.1">
    <property type="nucleotide sequence ID" value="NZ_CP117167.1"/>
</dbReference>
<proteinExistence type="predicted"/>
<feature type="domain" description="Transposase IS200-like" evidence="1">
    <location>
        <begin position="8"/>
        <end position="147"/>
    </location>
</feature>
<dbReference type="InterPro" id="IPR052715">
    <property type="entry name" value="RAYT_transposase"/>
</dbReference>
<evidence type="ECO:0000313" key="3">
    <source>
        <dbReference type="Proteomes" id="UP001216139"/>
    </source>
</evidence>
<dbReference type="NCBIfam" id="NF047646">
    <property type="entry name" value="REP_Tyr_transpos"/>
    <property type="match status" value="1"/>
</dbReference>
<sequence length="176" mass="20812">MSELRKANTDHAYFITLTVVGWIDVFTRHEYCDEIISNLEYCRKYKGLKVYEYCIMSNHIHLIISRSDGSLSDLLRDLKSYTSKRIIELITNNPQESRKEWMLHLFKYFAKSYKQNSEYMFWQKTSHPIELLTVDVFDQKKDYIHQNPVKAMMVNDEAGYVYSSANPDSPLVVDES</sequence>
<reference evidence="2 3" key="1">
    <citation type="submission" date="2023-02" db="EMBL/GenBank/DDBJ databases">
        <title>Genome sequence of Mucilaginibacter jinjuensis strain KACC 16571.</title>
        <authorList>
            <person name="Kim S."/>
            <person name="Heo J."/>
            <person name="Kwon S.-W."/>
        </authorList>
    </citation>
    <scope>NUCLEOTIDE SEQUENCE [LARGE SCALE GENOMIC DNA]</scope>
    <source>
        <strain evidence="2 3">KACC 16571</strain>
    </source>
</reference>
<name>A0ABY7T8U6_9SPHI</name>
<evidence type="ECO:0000313" key="2">
    <source>
        <dbReference type="EMBL" id="WCT11632.1"/>
    </source>
</evidence>
<evidence type="ECO:0000259" key="1">
    <source>
        <dbReference type="SMART" id="SM01321"/>
    </source>
</evidence>
<dbReference type="SMART" id="SM01321">
    <property type="entry name" value="Y1_Tnp"/>
    <property type="match status" value="1"/>
</dbReference>
<dbReference type="InterPro" id="IPR002686">
    <property type="entry name" value="Transposase_17"/>
</dbReference>
<dbReference type="Proteomes" id="UP001216139">
    <property type="component" value="Chromosome"/>
</dbReference>
<dbReference type="PANTHER" id="PTHR36966:SF1">
    <property type="entry name" value="REP-ASSOCIATED TYROSINE TRANSPOSASE"/>
    <property type="match status" value="1"/>
</dbReference>